<accession>A0A0E9PVP7</accession>
<organism evidence="2">
    <name type="scientific">Anguilla anguilla</name>
    <name type="common">European freshwater eel</name>
    <name type="synonym">Muraena anguilla</name>
    <dbReference type="NCBI Taxonomy" id="7936"/>
    <lineage>
        <taxon>Eukaryota</taxon>
        <taxon>Metazoa</taxon>
        <taxon>Chordata</taxon>
        <taxon>Craniata</taxon>
        <taxon>Vertebrata</taxon>
        <taxon>Euteleostomi</taxon>
        <taxon>Actinopterygii</taxon>
        <taxon>Neopterygii</taxon>
        <taxon>Teleostei</taxon>
        <taxon>Anguilliformes</taxon>
        <taxon>Anguillidae</taxon>
        <taxon>Anguilla</taxon>
    </lineage>
</organism>
<protein>
    <submittedName>
        <fullName evidence="2">Uncharacterized protein</fullName>
    </submittedName>
</protein>
<evidence type="ECO:0000313" key="2">
    <source>
        <dbReference type="EMBL" id="JAH08175.1"/>
    </source>
</evidence>
<dbReference type="EMBL" id="GBXM01100402">
    <property type="protein sequence ID" value="JAH08175.1"/>
    <property type="molecule type" value="Transcribed_RNA"/>
</dbReference>
<reference evidence="2" key="2">
    <citation type="journal article" date="2015" name="Fish Shellfish Immunol.">
        <title>Early steps in the European eel (Anguilla anguilla)-Vibrio vulnificus interaction in the gills: Role of the RtxA13 toxin.</title>
        <authorList>
            <person name="Callol A."/>
            <person name="Pajuelo D."/>
            <person name="Ebbesson L."/>
            <person name="Teles M."/>
            <person name="MacKenzie S."/>
            <person name="Amaro C."/>
        </authorList>
    </citation>
    <scope>NUCLEOTIDE SEQUENCE</scope>
</reference>
<proteinExistence type="predicted"/>
<evidence type="ECO:0000256" key="1">
    <source>
        <dbReference type="SAM" id="MobiDB-lite"/>
    </source>
</evidence>
<dbReference type="AlphaFoldDB" id="A0A0E9PVP7"/>
<sequence>MPWYQAGGRGLGGSRMNSDLESSSRLPTECVS</sequence>
<feature type="region of interest" description="Disordered" evidence="1">
    <location>
        <begin position="1"/>
        <end position="32"/>
    </location>
</feature>
<name>A0A0E9PVP7_ANGAN</name>
<reference evidence="2" key="1">
    <citation type="submission" date="2014-11" db="EMBL/GenBank/DDBJ databases">
        <authorList>
            <person name="Amaro Gonzalez C."/>
        </authorList>
    </citation>
    <scope>NUCLEOTIDE SEQUENCE</scope>
</reference>
<feature type="compositionally biased region" description="Polar residues" evidence="1">
    <location>
        <begin position="15"/>
        <end position="32"/>
    </location>
</feature>